<evidence type="ECO:0000313" key="2">
    <source>
        <dbReference type="Proteomes" id="UP000245207"/>
    </source>
</evidence>
<sequence>MVRKRQEFVGEEGENSGNNEVIWDQAMNGAMNNEPLVGGAIRARKRLRARNGANVGNGANVENGDFGALMPITHSFQHHQQFQDSSSHVQDSNFNQILDIPDATSDNATNYSNYTSDSFSASYEHGLKDTVIDDFRGVDHSFIVDEPKVEGNEEIDLGLTDLLFVDNIGSSMNYSPFDIAEEITKENYNEAGPSMLSEATKRMKFERNISASLYAFNGISECLRMKENSKPEQLSNLGPKNDVANLAVDKLSESKDTLMSMESFSSSSSKEGDESFLWSSFDLPSLDMFFSGSD</sequence>
<dbReference type="Proteomes" id="UP000245207">
    <property type="component" value="Unassembled WGS sequence"/>
</dbReference>
<name>A0A2U1KHP6_ARTAN</name>
<comment type="caution">
    <text evidence="1">The sequence shown here is derived from an EMBL/GenBank/DDBJ whole genome shotgun (WGS) entry which is preliminary data.</text>
</comment>
<accession>A0A2U1KHP6</accession>
<gene>
    <name evidence="1" type="ORF">CTI12_AA601470</name>
</gene>
<dbReference type="OrthoDB" id="773121at2759"/>
<organism evidence="1 2">
    <name type="scientific">Artemisia annua</name>
    <name type="common">Sweet wormwood</name>
    <dbReference type="NCBI Taxonomy" id="35608"/>
    <lineage>
        <taxon>Eukaryota</taxon>
        <taxon>Viridiplantae</taxon>
        <taxon>Streptophyta</taxon>
        <taxon>Embryophyta</taxon>
        <taxon>Tracheophyta</taxon>
        <taxon>Spermatophyta</taxon>
        <taxon>Magnoliopsida</taxon>
        <taxon>eudicotyledons</taxon>
        <taxon>Gunneridae</taxon>
        <taxon>Pentapetalae</taxon>
        <taxon>asterids</taxon>
        <taxon>campanulids</taxon>
        <taxon>Asterales</taxon>
        <taxon>Asteraceae</taxon>
        <taxon>Asteroideae</taxon>
        <taxon>Anthemideae</taxon>
        <taxon>Artemisiinae</taxon>
        <taxon>Artemisia</taxon>
    </lineage>
</organism>
<keyword evidence="2" id="KW-1185">Reference proteome</keyword>
<dbReference type="AlphaFoldDB" id="A0A2U1KHP6"/>
<protein>
    <submittedName>
        <fullName evidence="1">AP2/ERF domain-containing protein</fullName>
    </submittedName>
</protein>
<reference evidence="1 2" key="1">
    <citation type="journal article" date="2018" name="Mol. Plant">
        <title>The genome of Artemisia annua provides insight into the evolution of Asteraceae family and artemisinin biosynthesis.</title>
        <authorList>
            <person name="Shen Q."/>
            <person name="Zhang L."/>
            <person name="Liao Z."/>
            <person name="Wang S."/>
            <person name="Yan T."/>
            <person name="Shi P."/>
            <person name="Liu M."/>
            <person name="Fu X."/>
            <person name="Pan Q."/>
            <person name="Wang Y."/>
            <person name="Lv Z."/>
            <person name="Lu X."/>
            <person name="Zhang F."/>
            <person name="Jiang W."/>
            <person name="Ma Y."/>
            <person name="Chen M."/>
            <person name="Hao X."/>
            <person name="Li L."/>
            <person name="Tang Y."/>
            <person name="Lv G."/>
            <person name="Zhou Y."/>
            <person name="Sun X."/>
            <person name="Brodelius P.E."/>
            <person name="Rose J.K.C."/>
            <person name="Tang K."/>
        </authorList>
    </citation>
    <scope>NUCLEOTIDE SEQUENCE [LARGE SCALE GENOMIC DNA]</scope>
    <source>
        <strain evidence="2">cv. Huhao1</strain>
        <tissue evidence="1">Leaf</tissue>
    </source>
</reference>
<dbReference type="EMBL" id="PKPP01018437">
    <property type="protein sequence ID" value="PWA36276.1"/>
    <property type="molecule type" value="Genomic_DNA"/>
</dbReference>
<proteinExistence type="predicted"/>
<evidence type="ECO:0000313" key="1">
    <source>
        <dbReference type="EMBL" id="PWA36276.1"/>
    </source>
</evidence>